<keyword evidence="2" id="KW-1133">Transmembrane helix</keyword>
<dbReference type="Proteomes" id="UP000539313">
    <property type="component" value="Unassembled WGS sequence"/>
</dbReference>
<feature type="transmembrane region" description="Helical" evidence="2">
    <location>
        <begin position="149"/>
        <end position="168"/>
    </location>
</feature>
<keyword evidence="2" id="KW-0472">Membrane</keyword>
<protein>
    <submittedName>
        <fullName evidence="4">Peptidoglycan/LPS O-acetylase OafA/YrhL</fullName>
    </submittedName>
</protein>
<proteinExistence type="predicted"/>
<evidence type="ECO:0000313" key="4">
    <source>
        <dbReference type="EMBL" id="MBA9003198.1"/>
    </source>
</evidence>
<dbReference type="GO" id="GO:0016020">
    <property type="term" value="C:membrane"/>
    <property type="evidence" value="ECO:0007669"/>
    <property type="project" value="TreeGrafter"/>
</dbReference>
<dbReference type="EMBL" id="JACJII010000001">
    <property type="protein sequence ID" value="MBA9003198.1"/>
    <property type="molecule type" value="Genomic_DNA"/>
</dbReference>
<comment type="caution">
    <text evidence="4">The sequence shown here is derived from an EMBL/GenBank/DDBJ whole genome shotgun (WGS) entry which is preliminary data.</text>
</comment>
<feature type="transmembrane region" description="Helical" evidence="2">
    <location>
        <begin position="322"/>
        <end position="341"/>
    </location>
</feature>
<dbReference type="GO" id="GO:0009103">
    <property type="term" value="P:lipopolysaccharide biosynthetic process"/>
    <property type="evidence" value="ECO:0007669"/>
    <property type="project" value="TreeGrafter"/>
</dbReference>
<sequence length="393" mass="43791">MTPSNAVMPAPDARLRELDLLRFVAALAVVLHHEVGRIAGWGVHNHDNLPYVSVVSHFGNLGVDLFFLISGFVILMSGWGRGVGDFAVSRVVRLFPAYWFGVTLVVVLYLLTGIAGFTRTPDGDTPLLVYLPNMTMMEVGAGAQKMETVYWTLWVELHFYVLVALLIWRGITYSRCVGFLVGWLLLGVFAHEAEFGLLEKLLFPTWAPYFIAGMAFYLVYRFGPNLVLGLIITCCWALAAYYRSTIVNEELVWPGVWAHVTIAVVTVIFIIMALVATRRLSWLRWRGFTVLGALTYPLYLLHETLGRVLVEKLRPHMDNWELLGLCIVVSLTVSYLVYRLVETPAQRWMKPRLKAAAAQIGAGGARVPPPTGSAESQPARLTTSRSTDPLLPA</sequence>
<dbReference type="PANTHER" id="PTHR23028">
    <property type="entry name" value="ACETYLTRANSFERASE"/>
    <property type="match status" value="1"/>
</dbReference>
<dbReference type="Pfam" id="PF01757">
    <property type="entry name" value="Acyl_transf_3"/>
    <property type="match status" value="1"/>
</dbReference>
<feature type="transmembrane region" description="Helical" evidence="2">
    <location>
        <begin position="226"/>
        <end position="244"/>
    </location>
</feature>
<feature type="transmembrane region" description="Helical" evidence="2">
    <location>
        <begin position="202"/>
        <end position="219"/>
    </location>
</feature>
<dbReference type="AlphaFoldDB" id="A0A7W3MWI0"/>
<feature type="compositionally biased region" description="Polar residues" evidence="1">
    <location>
        <begin position="373"/>
        <end position="387"/>
    </location>
</feature>
<feature type="transmembrane region" description="Helical" evidence="2">
    <location>
        <begin position="173"/>
        <end position="190"/>
    </location>
</feature>
<gene>
    <name evidence="4" type="ORF">HNR21_002080</name>
</gene>
<evidence type="ECO:0000313" key="5">
    <source>
        <dbReference type="Proteomes" id="UP000539313"/>
    </source>
</evidence>
<feature type="transmembrane region" description="Helical" evidence="2">
    <location>
        <begin position="97"/>
        <end position="118"/>
    </location>
</feature>
<evidence type="ECO:0000256" key="2">
    <source>
        <dbReference type="SAM" id="Phobius"/>
    </source>
</evidence>
<dbReference type="GO" id="GO:0016747">
    <property type="term" value="F:acyltransferase activity, transferring groups other than amino-acyl groups"/>
    <property type="evidence" value="ECO:0007669"/>
    <property type="project" value="InterPro"/>
</dbReference>
<evidence type="ECO:0000256" key="1">
    <source>
        <dbReference type="SAM" id="MobiDB-lite"/>
    </source>
</evidence>
<dbReference type="PANTHER" id="PTHR23028:SF53">
    <property type="entry name" value="ACYL_TRANSF_3 DOMAIN-CONTAINING PROTEIN"/>
    <property type="match status" value="1"/>
</dbReference>
<dbReference type="RefSeq" id="WP_182705023.1">
    <property type="nucleotide sequence ID" value="NZ_JACJII010000001.1"/>
</dbReference>
<evidence type="ECO:0000259" key="3">
    <source>
        <dbReference type="Pfam" id="PF01757"/>
    </source>
</evidence>
<feature type="region of interest" description="Disordered" evidence="1">
    <location>
        <begin position="361"/>
        <end position="393"/>
    </location>
</feature>
<feature type="transmembrane region" description="Helical" evidence="2">
    <location>
        <begin position="256"/>
        <end position="276"/>
    </location>
</feature>
<name>A0A7W3MWI0_9ACTN</name>
<reference evidence="4 5" key="1">
    <citation type="submission" date="2020-08" db="EMBL/GenBank/DDBJ databases">
        <title>Sequencing the genomes of 1000 actinobacteria strains.</title>
        <authorList>
            <person name="Klenk H.-P."/>
        </authorList>
    </citation>
    <scope>NUCLEOTIDE SEQUENCE [LARGE SCALE GENOMIC DNA]</scope>
    <source>
        <strain evidence="4 5">DSM 45823</strain>
    </source>
</reference>
<feature type="transmembrane region" description="Helical" evidence="2">
    <location>
        <begin position="283"/>
        <end position="302"/>
    </location>
</feature>
<dbReference type="InterPro" id="IPR002656">
    <property type="entry name" value="Acyl_transf_3_dom"/>
</dbReference>
<feature type="transmembrane region" description="Helical" evidence="2">
    <location>
        <begin position="51"/>
        <end position="76"/>
    </location>
</feature>
<organism evidence="4 5">
    <name type="scientific">Thermomonospora cellulosilytica</name>
    <dbReference type="NCBI Taxonomy" id="1411118"/>
    <lineage>
        <taxon>Bacteria</taxon>
        <taxon>Bacillati</taxon>
        <taxon>Actinomycetota</taxon>
        <taxon>Actinomycetes</taxon>
        <taxon>Streptosporangiales</taxon>
        <taxon>Thermomonosporaceae</taxon>
        <taxon>Thermomonospora</taxon>
    </lineage>
</organism>
<accession>A0A7W3MWI0</accession>
<dbReference type="InterPro" id="IPR050879">
    <property type="entry name" value="Acyltransferase_3"/>
</dbReference>
<keyword evidence="5" id="KW-1185">Reference proteome</keyword>
<keyword evidence="2" id="KW-0812">Transmembrane</keyword>
<feature type="domain" description="Acyltransferase 3" evidence="3">
    <location>
        <begin position="17"/>
        <end position="339"/>
    </location>
</feature>